<dbReference type="InterPro" id="IPR003615">
    <property type="entry name" value="HNH_nuc"/>
</dbReference>
<dbReference type="CDD" id="cd00085">
    <property type="entry name" value="HNHc"/>
    <property type="match status" value="1"/>
</dbReference>
<dbReference type="InterPro" id="IPR003870">
    <property type="entry name" value="DUF222"/>
</dbReference>
<evidence type="ECO:0000313" key="2">
    <source>
        <dbReference type="EMBL" id="MDO7867630.1"/>
    </source>
</evidence>
<feature type="domain" description="HNH nuclease" evidence="1">
    <location>
        <begin position="348"/>
        <end position="400"/>
    </location>
</feature>
<dbReference type="SMART" id="SM00507">
    <property type="entry name" value="HNHc"/>
    <property type="match status" value="1"/>
</dbReference>
<evidence type="ECO:0000313" key="3">
    <source>
        <dbReference type="Proteomes" id="UP001233314"/>
    </source>
</evidence>
<dbReference type="RefSeq" id="WP_305027019.1">
    <property type="nucleotide sequence ID" value="NZ_JAUQTA010000001.1"/>
</dbReference>
<accession>A0ABT9AZS2</accession>
<gene>
    <name evidence="2" type="ORF">Q5722_04520</name>
</gene>
<comment type="caution">
    <text evidence="2">The sequence shown here is derived from an EMBL/GenBank/DDBJ whole genome shotgun (WGS) entry which is preliminary data.</text>
</comment>
<dbReference type="Pfam" id="PF02720">
    <property type="entry name" value="DUF222"/>
    <property type="match status" value="1"/>
</dbReference>
<evidence type="ECO:0000259" key="1">
    <source>
        <dbReference type="SMART" id="SM00507"/>
    </source>
</evidence>
<protein>
    <submittedName>
        <fullName evidence="2">DUF222 domain-containing protein</fullName>
    </submittedName>
</protein>
<sequence>MDFFSGSAHEPPLVAAAHALDEQLKQVAGNDPTFLSVLEKEDLLLTLLHVKRSVDGLLVDTLAVAGDVADEHGARSAGAWLAAASHEAAGVTGVLQRLAADGARFPEVVAALRAGRISVAHADVVVRAVDALGAEVSAEVRAEALGHLLDAGADFSPKELRRLGDGVLAAIDPDAFEDAERAKLEAELEKARAASRLSFRPLGNGATRFSGQVPDAVAQRLRTCLEAFSSPRHEAAAGSGSGASRYLDPVTGRRLPHDRVLGEAFAAFLEAADPARLPIHGGDATQVVVTIEWEKLLAGVGIGMADGEPVPVGEVRRLACQAGVLPVVLGGRSEVLDLGRSRRLFSKAQRRAMAVRQSTCGFEGCDVPGEWCEAHHLDPWSSGGPTDLARGILICPRHHHVVHDDRYAVTALPGGGLRAVLRR</sequence>
<dbReference type="EMBL" id="JAUQTA010000001">
    <property type="protein sequence ID" value="MDO7867630.1"/>
    <property type="molecule type" value="Genomic_DNA"/>
</dbReference>
<dbReference type="Proteomes" id="UP001233314">
    <property type="component" value="Unassembled WGS sequence"/>
</dbReference>
<organism evidence="2 3">
    <name type="scientific">Nocardioides jiangxiensis</name>
    <dbReference type="NCBI Taxonomy" id="3064524"/>
    <lineage>
        <taxon>Bacteria</taxon>
        <taxon>Bacillati</taxon>
        <taxon>Actinomycetota</taxon>
        <taxon>Actinomycetes</taxon>
        <taxon>Propionibacteriales</taxon>
        <taxon>Nocardioidaceae</taxon>
        <taxon>Nocardioides</taxon>
    </lineage>
</organism>
<reference evidence="2 3" key="1">
    <citation type="submission" date="2023-07" db="EMBL/GenBank/DDBJ databases">
        <title>Nocardioides sp. nov WY-20 isolated from soil.</title>
        <authorList>
            <person name="Liu B."/>
            <person name="Wan Y."/>
        </authorList>
    </citation>
    <scope>NUCLEOTIDE SEQUENCE [LARGE SCALE GENOMIC DNA]</scope>
    <source>
        <strain evidence="2 3">WY-20</strain>
    </source>
</reference>
<name>A0ABT9AZS2_9ACTN</name>
<proteinExistence type="predicted"/>
<keyword evidence="3" id="KW-1185">Reference proteome</keyword>